<dbReference type="AlphaFoldDB" id="A0A1Y5PIG7"/>
<evidence type="ECO:0000256" key="1">
    <source>
        <dbReference type="SAM" id="Phobius"/>
    </source>
</evidence>
<feature type="transmembrane region" description="Helical" evidence="1">
    <location>
        <begin position="20"/>
        <end position="53"/>
    </location>
</feature>
<sequence>MMNVNQVVVVNQRRGIGFFGAFFTFVIVAGLVVKFWVPILVVVAVGMLCWATWSDIRDRQQAKAALLARADAENAAVLRGDDKGVYGRFPPAWPAG</sequence>
<organism evidence="2">
    <name type="scientific">uncultured Mycobacterium sp</name>
    <dbReference type="NCBI Taxonomy" id="171292"/>
    <lineage>
        <taxon>Bacteria</taxon>
        <taxon>Bacillati</taxon>
        <taxon>Actinomycetota</taxon>
        <taxon>Actinomycetes</taxon>
        <taxon>Mycobacteriales</taxon>
        <taxon>Mycobacteriaceae</taxon>
        <taxon>Mycobacterium</taxon>
        <taxon>environmental samples</taxon>
    </lineage>
</organism>
<name>A0A1Y5PIG7_9MYCO</name>
<keyword evidence="1" id="KW-0812">Transmembrane</keyword>
<evidence type="ECO:0000313" key="2">
    <source>
        <dbReference type="EMBL" id="SBS78475.1"/>
    </source>
</evidence>
<gene>
    <name evidence="2" type="ORF">MHPYR_590002</name>
</gene>
<reference evidence="2" key="1">
    <citation type="submission" date="2016-03" db="EMBL/GenBank/DDBJ databases">
        <authorList>
            <person name="Ploux O."/>
        </authorList>
    </citation>
    <scope>NUCLEOTIDE SEQUENCE</scope>
    <source>
        <strain evidence="2">UC10</strain>
    </source>
</reference>
<keyword evidence="1" id="KW-1133">Transmembrane helix</keyword>
<accession>A0A1Y5PIG7</accession>
<protein>
    <submittedName>
        <fullName evidence="2">Putative Gp75</fullName>
    </submittedName>
</protein>
<dbReference type="EMBL" id="FLQS01000055">
    <property type="protein sequence ID" value="SBS78475.1"/>
    <property type="molecule type" value="Genomic_DNA"/>
</dbReference>
<keyword evidence="1" id="KW-0472">Membrane</keyword>
<proteinExistence type="predicted"/>